<feature type="domain" description="CobQ/CobB/MinD/ParA nucleotide binding" evidence="3">
    <location>
        <begin position="23"/>
        <end position="238"/>
    </location>
</feature>
<keyword evidence="1" id="KW-0547">Nucleotide-binding</keyword>
<dbReference type="STRING" id="1120920.SAMN03080599_00936"/>
<dbReference type="GO" id="GO:0051782">
    <property type="term" value="P:negative regulation of cell division"/>
    <property type="evidence" value="ECO:0007669"/>
    <property type="project" value="TreeGrafter"/>
</dbReference>
<dbReference type="PANTHER" id="PTHR43384">
    <property type="entry name" value="SEPTUM SITE-DETERMINING PROTEIN MIND HOMOLOG, CHLOROPLASTIC-RELATED"/>
    <property type="match status" value="1"/>
</dbReference>
<keyword evidence="5" id="KW-1185">Reference proteome</keyword>
<sequence length="283" mass="30885">MKDQAHELKERLMKQAPRVCVYAVVSGKGGVGKSNITLNLGIALHQTGKRVLLIDGDLGMANLDILAGVISRNTMMDYFDDRRRLEEILVTYRPGLEILPGGSGFMGLGAHGEDELKEFVSLLIGSGRYDYVFIDAGAGIDAKLLSFISVANEVLLVTVPEPTAMVDAYSLVKILAVHEIKPRIQLIVNQVSGRREAQETYDHLNKVIGAFLNIELELLGYVVSDAKVRAAVNQQVPVMLAYPNAFAARNLRDIGERMTSGSAPASYGSLSDVVHRFVRIFGN</sequence>
<dbReference type="EMBL" id="FMWL01000003">
    <property type="protein sequence ID" value="SCZ77764.1"/>
    <property type="molecule type" value="Genomic_DNA"/>
</dbReference>
<evidence type="ECO:0000313" key="4">
    <source>
        <dbReference type="EMBL" id="SCZ77764.1"/>
    </source>
</evidence>
<dbReference type="Proteomes" id="UP000199208">
    <property type="component" value="Unassembled WGS sequence"/>
</dbReference>
<dbReference type="AlphaFoldDB" id="A0A1G5RUI6"/>
<dbReference type="SUPFAM" id="SSF52540">
    <property type="entry name" value="P-loop containing nucleoside triphosphate hydrolases"/>
    <property type="match status" value="1"/>
</dbReference>
<keyword evidence="2" id="KW-0067">ATP-binding</keyword>
<dbReference type="GO" id="GO:0005829">
    <property type="term" value="C:cytosol"/>
    <property type="evidence" value="ECO:0007669"/>
    <property type="project" value="TreeGrafter"/>
</dbReference>
<dbReference type="PANTHER" id="PTHR43384:SF4">
    <property type="entry name" value="CELLULOSE BIOSYNTHESIS PROTEIN BCSQ-RELATED"/>
    <property type="match status" value="1"/>
</dbReference>
<dbReference type="InterPro" id="IPR050625">
    <property type="entry name" value="ParA/MinD_ATPase"/>
</dbReference>
<dbReference type="GO" id="GO:0005524">
    <property type="term" value="F:ATP binding"/>
    <property type="evidence" value="ECO:0007669"/>
    <property type="project" value="UniProtKB-KW"/>
</dbReference>
<reference evidence="4 5" key="1">
    <citation type="submission" date="2016-10" db="EMBL/GenBank/DDBJ databases">
        <authorList>
            <person name="de Groot N.N."/>
        </authorList>
    </citation>
    <scope>NUCLEOTIDE SEQUENCE [LARGE SCALE GENOMIC DNA]</scope>
    <source>
        <strain evidence="4 5">DSM 2784</strain>
    </source>
</reference>
<dbReference type="CDD" id="cd02038">
    <property type="entry name" value="FlhG-like"/>
    <property type="match status" value="1"/>
</dbReference>
<accession>A0A1G5RUI6</accession>
<dbReference type="GO" id="GO:0009898">
    <property type="term" value="C:cytoplasmic side of plasma membrane"/>
    <property type="evidence" value="ECO:0007669"/>
    <property type="project" value="TreeGrafter"/>
</dbReference>
<dbReference type="GO" id="GO:0016887">
    <property type="term" value="F:ATP hydrolysis activity"/>
    <property type="evidence" value="ECO:0007669"/>
    <property type="project" value="TreeGrafter"/>
</dbReference>
<dbReference type="InterPro" id="IPR027417">
    <property type="entry name" value="P-loop_NTPase"/>
</dbReference>
<evidence type="ECO:0000256" key="2">
    <source>
        <dbReference type="ARBA" id="ARBA00022840"/>
    </source>
</evidence>
<name>A0A1G5RUI6_9FIRM</name>
<dbReference type="OrthoDB" id="9816297at2"/>
<keyword evidence="4" id="KW-0966">Cell projection</keyword>
<dbReference type="Gene3D" id="3.40.50.300">
    <property type="entry name" value="P-loop containing nucleotide triphosphate hydrolases"/>
    <property type="match status" value="1"/>
</dbReference>
<dbReference type="Pfam" id="PF01656">
    <property type="entry name" value="CbiA"/>
    <property type="match status" value="1"/>
</dbReference>
<dbReference type="InterPro" id="IPR025501">
    <property type="entry name" value="MinD_FleN"/>
</dbReference>
<dbReference type="InterPro" id="IPR002586">
    <property type="entry name" value="CobQ/CobB/MinD/ParA_Nub-bd_dom"/>
</dbReference>
<proteinExistence type="predicted"/>
<keyword evidence="4" id="KW-0282">Flagellum</keyword>
<evidence type="ECO:0000256" key="1">
    <source>
        <dbReference type="ARBA" id="ARBA00022741"/>
    </source>
</evidence>
<protein>
    <submittedName>
        <fullName evidence="4">Flagellar biosynthesis protein FlhG</fullName>
    </submittedName>
</protein>
<keyword evidence="4" id="KW-0969">Cilium</keyword>
<evidence type="ECO:0000259" key="3">
    <source>
        <dbReference type="Pfam" id="PF01656"/>
    </source>
</evidence>
<dbReference type="PIRSF" id="PIRSF003092">
    <property type="entry name" value="MinD"/>
    <property type="match status" value="1"/>
</dbReference>
<evidence type="ECO:0000313" key="5">
    <source>
        <dbReference type="Proteomes" id="UP000199208"/>
    </source>
</evidence>
<dbReference type="InterPro" id="IPR033875">
    <property type="entry name" value="FlhG"/>
</dbReference>
<dbReference type="RefSeq" id="WP_092589725.1">
    <property type="nucleotide sequence ID" value="NZ_FMWL01000003.1"/>
</dbReference>
<organism evidence="4 5">
    <name type="scientific">Acidaminobacter hydrogenoformans DSM 2784</name>
    <dbReference type="NCBI Taxonomy" id="1120920"/>
    <lineage>
        <taxon>Bacteria</taxon>
        <taxon>Bacillati</taxon>
        <taxon>Bacillota</taxon>
        <taxon>Clostridia</taxon>
        <taxon>Peptostreptococcales</taxon>
        <taxon>Acidaminobacteraceae</taxon>
        <taxon>Acidaminobacter</taxon>
    </lineage>
</organism>
<gene>
    <name evidence="4" type="ORF">SAMN03080599_00936</name>
</gene>